<gene>
    <name evidence="2" type="ORF">DB31_6453</name>
</gene>
<name>A0A085WP65_9BACT</name>
<dbReference type="SUPFAM" id="SSF49452">
    <property type="entry name" value="Starch-binding domain-like"/>
    <property type="match status" value="4"/>
</dbReference>
<feature type="region of interest" description="Disordered" evidence="1">
    <location>
        <begin position="29"/>
        <end position="81"/>
    </location>
</feature>
<dbReference type="STRING" id="394096.DB31_6453"/>
<dbReference type="SUPFAM" id="SSF49464">
    <property type="entry name" value="Carboxypeptidase regulatory domain-like"/>
    <property type="match status" value="1"/>
</dbReference>
<dbReference type="EMBL" id="JMCB01000004">
    <property type="protein sequence ID" value="KFE69478.1"/>
    <property type="molecule type" value="Genomic_DNA"/>
</dbReference>
<evidence type="ECO:0000313" key="3">
    <source>
        <dbReference type="Proteomes" id="UP000028725"/>
    </source>
</evidence>
<dbReference type="OrthoDB" id="5479785at2"/>
<evidence type="ECO:0000313" key="2">
    <source>
        <dbReference type="EMBL" id="KFE69478.1"/>
    </source>
</evidence>
<protein>
    <recommendedName>
        <fullName evidence="4">Carboxypeptidase regulatory-like domain-containing protein</fullName>
    </recommendedName>
</protein>
<dbReference type="InterPro" id="IPR013784">
    <property type="entry name" value="Carb-bd-like_fold"/>
</dbReference>
<evidence type="ECO:0000256" key="1">
    <source>
        <dbReference type="SAM" id="MobiDB-lite"/>
    </source>
</evidence>
<sequence length="886" mass="93545">MRKLVITVGILVGLGLVVLWFWSPGGPVPSTDTEGEGRSQRRQAMARPGSAQLESPEDMGARGSADAGSTPSLAQPPSEADGVLEVEVVAGSKPVPGASVRLYWRGPRDPSLDEVAWRLASAGLTDEQGWARLASRPGGYLLAVRAQGYGPVMRDVVRPYGEARTRMRISLEPGQTLTGRTVEAGTKDPLPLVELSLTAYGRGEQEAWQSAEAPAEERIYAASDARGNFRVEGLAPGSYQLEAKAVGHVRAVQKRVKVPASGPITVELQSAGVIEGFVVDAQGRPAAGAEVHVGGRVPEVVTTGEGGGFSVETEPGAHIVSARRGSEAGSLPTPVIVSAGKTVRELRIQLGQSAALEGHVVAKTSGAPIEGARVDVSPYGNSGDSGRAVTDASGFFSVGQLAPGSYDLVVSAQGYAEVNRRALTVSAGERFSIELQLAGTGAVEGFVRDSSGQPVAGAQVVSSNRWGGTWGSTPIEARADAQGHYLLEGLPAGPLSLTARRESATIGVRHIVEITEDSTAKLDFTLEEPGTVEGKVIPAQGSLPSDPLVVLAYPRESTAQVPSDFRPIELEPSGTFRMTLQPGAYDLRVALSERWPFGPSESKWVNVKGGATVPVEIVWQPDAREQDGLVGTVVEPDGTPSPLAFVTVTPEEGWRGPRKNVPTDEQGRFSFTLTEEEAAYEGRLKLVARNGGRLGELRGVKPGERSLVVKLQPAVGIRGRVVRANGGEPVKGFTLSMESLDLRSLLMDQSTLEFPGDRFELREAPSEPVRLTARTESGLGGSVVVTPRAGTPSEVEIPLKGTATLRGKVLDTATQRPLPGALYFVLEDRPMNPENATGPDGSFKMEGVGVGDRVLVILSGDEYKRVPVKLEEGQEKDVGDILLGDY</sequence>
<reference evidence="2 3" key="1">
    <citation type="submission" date="2014-04" db="EMBL/GenBank/DDBJ databases">
        <title>Genome assembly of Hyalangium minutum DSM 14724.</title>
        <authorList>
            <person name="Sharma G."/>
            <person name="Subramanian S."/>
        </authorList>
    </citation>
    <scope>NUCLEOTIDE SEQUENCE [LARGE SCALE GENOMIC DNA]</scope>
    <source>
        <strain evidence="2 3">DSM 14724</strain>
    </source>
</reference>
<dbReference type="Proteomes" id="UP000028725">
    <property type="component" value="Unassembled WGS sequence"/>
</dbReference>
<dbReference type="RefSeq" id="WP_044186703.1">
    <property type="nucleotide sequence ID" value="NZ_JMCB01000004.1"/>
</dbReference>
<organism evidence="2 3">
    <name type="scientific">Hyalangium minutum</name>
    <dbReference type="NCBI Taxonomy" id="394096"/>
    <lineage>
        <taxon>Bacteria</taxon>
        <taxon>Pseudomonadati</taxon>
        <taxon>Myxococcota</taxon>
        <taxon>Myxococcia</taxon>
        <taxon>Myxococcales</taxon>
        <taxon>Cystobacterineae</taxon>
        <taxon>Archangiaceae</taxon>
        <taxon>Hyalangium</taxon>
    </lineage>
</organism>
<dbReference type="GO" id="GO:0030246">
    <property type="term" value="F:carbohydrate binding"/>
    <property type="evidence" value="ECO:0007669"/>
    <property type="project" value="InterPro"/>
</dbReference>
<keyword evidence="3" id="KW-1185">Reference proteome</keyword>
<dbReference type="Pfam" id="PF13620">
    <property type="entry name" value="CarboxypepD_reg"/>
    <property type="match status" value="3"/>
</dbReference>
<dbReference type="Gene3D" id="2.60.40.1120">
    <property type="entry name" value="Carboxypeptidase-like, regulatory domain"/>
    <property type="match status" value="4"/>
</dbReference>
<dbReference type="InterPro" id="IPR008969">
    <property type="entry name" value="CarboxyPept-like_regulatory"/>
</dbReference>
<comment type="caution">
    <text evidence="2">The sequence shown here is derived from an EMBL/GenBank/DDBJ whole genome shotgun (WGS) entry which is preliminary data.</text>
</comment>
<evidence type="ECO:0008006" key="4">
    <source>
        <dbReference type="Google" id="ProtNLM"/>
    </source>
</evidence>
<proteinExistence type="predicted"/>
<accession>A0A085WP65</accession>
<dbReference type="AlphaFoldDB" id="A0A085WP65"/>